<comment type="subcellular location">
    <subcellularLocation>
        <location evidence="1 7">Membrane</location>
        <topology evidence="1 7">Single-pass type I membrane protein</topology>
    </subcellularLocation>
</comment>
<dbReference type="PROSITE" id="PS50866">
    <property type="entry name" value="GOLD"/>
    <property type="match status" value="1"/>
</dbReference>
<dbReference type="EMBL" id="CAJPDS010000020">
    <property type="protein sequence ID" value="CAF9917843.1"/>
    <property type="molecule type" value="Genomic_DNA"/>
</dbReference>
<accession>A0A8H3IGJ0</accession>
<evidence type="ECO:0000259" key="10">
    <source>
        <dbReference type="PROSITE" id="PS50866"/>
    </source>
</evidence>
<keyword evidence="6 8" id="KW-0472">Membrane</keyword>
<protein>
    <submittedName>
        <fullName evidence="11">Vesicle coat component</fullName>
    </submittedName>
</protein>
<feature type="chain" id="PRO_5034338336" evidence="9">
    <location>
        <begin position="21"/>
        <end position="210"/>
    </location>
</feature>
<dbReference type="InterPro" id="IPR015720">
    <property type="entry name" value="Emp24-like"/>
</dbReference>
<dbReference type="AlphaFoldDB" id="A0A8H3IGJ0"/>
<evidence type="ECO:0000256" key="9">
    <source>
        <dbReference type="SAM" id="SignalP"/>
    </source>
</evidence>
<dbReference type="OrthoDB" id="759142at2759"/>
<evidence type="ECO:0000256" key="8">
    <source>
        <dbReference type="SAM" id="Phobius"/>
    </source>
</evidence>
<keyword evidence="12" id="KW-1185">Reference proteome</keyword>
<feature type="signal peptide" evidence="9">
    <location>
        <begin position="1"/>
        <end position="20"/>
    </location>
</feature>
<evidence type="ECO:0000256" key="1">
    <source>
        <dbReference type="ARBA" id="ARBA00004479"/>
    </source>
</evidence>
<gene>
    <name evidence="11" type="primary">ERV25</name>
    <name evidence="11" type="ORF">HETSPECPRED_003604</name>
</gene>
<dbReference type="PANTHER" id="PTHR22811">
    <property type="entry name" value="TRANSMEMBRANE EMP24 DOMAIN-CONTAINING PROTEIN"/>
    <property type="match status" value="1"/>
</dbReference>
<proteinExistence type="inferred from homology"/>
<dbReference type="InterPro" id="IPR009038">
    <property type="entry name" value="GOLD_dom"/>
</dbReference>
<comment type="caution">
    <text evidence="11">The sequence shown here is derived from an EMBL/GenBank/DDBJ whole genome shotgun (WGS) entry which is preliminary data.</text>
</comment>
<organism evidence="11 12">
    <name type="scientific">Heterodermia speciosa</name>
    <dbReference type="NCBI Taxonomy" id="116794"/>
    <lineage>
        <taxon>Eukaryota</taxon>
        <taxon>Fungi</taxon>
        <taxon>Dikarya</taxon>
        <taxon>Ascomycota</taxon>
        <taxon>Pezizomycotina</taxon>
        <taxon>Lecanoromycetes</taxon>
        <taxon>OSLEUM clade</taxon>
        <taxon>Lecanoromycetidae</taxon>
        <taxon>Caliciales</taxon>
        <taxon>Physciaceae</taxon>
        <taxon>Heterodermia</taxon>
    </lineage>
</organism>
<evidence type="ECO:0000256" key="4">
    <source>
        <dbReference type="ARBA" id="ARBA00022729"/>
    </source>
</evidence>
<dbReference type="Proteomes" id="UP000664521">
    <property type="component" value="Unassembled WGS sequence"/>
</dbReference>
<evidence type="ECO:0000256" key="2">
    <source>
        <dbReference type="ARBA" id="ARBA00007104"/>
    </source>
</evidence>
<evidence type="ECO:0000313" key="12">
    <source>
        <dbReference type="Proteomes" id="UP000664521"/>
    </source>
</evidence>
<evidence type="ECO:0000313" key="11">
    <source>
        <dbReference type="EMBL" id="CAF9917843.1"/>
    </source>
</evidence>
<feature type="transmembrane region" description="Helical" evidence="8">
    <location>
        <begin position="185"/>
        <end position="205"/>
    </location>
</feature>
<name>A0A8H3IGJ0_9LECA</name>
<keyword evidence="3 7" id="KW-0812">Transmembrane</keyword>
<evidence type="ECO:0000256" key="6">
    <source>
        <dbReference type="ARBA" id="ARBA00023136"/>
    </source>
</evidence>
<evidence type="ECO:0000256" key="7">
    <source>
        <dbReference type="RuleBase" id="RU003827"/>
    </source>
</evidence>
<dbReference type="SMART" id="SM01190">
    <property type="entry name" value="EMP24_GP25L"/>
    <property type="match status" value="1"/>
</dbReference>
<dbReference type="GO" id="GO:0016020">
    <property type="term" value="C:membrane"/>
    <property type="evidence" value="ECO:0007669"/>
    <property type="project" value="UniProtKB-SubCell"/>
</dbReference>
<reference evidence="11" key="1">
    <citation type="submission" date="2021-03" db="EMBL/GenBank/DDBJ databases">
        <authorList>
            <person name="Tagirdzhanova G."/>
        </authorList>
    </citation>
    <scope>NUCLEOTIDE SEQUENCE</scope>
</reference>
<keyword evidence="4 9" id="KW-0732">Signal</keyword>
<comment type="similarity">
    <text evidence="2 7">Belongs to the EMP24/GP25L family.</text>
</comment>
<evidence type="ECO:0000256" key="3">
    <source>
        <dbReference type="ARBA" id="ARBA00022692"/>
    </source>
</evidence>
<feature type="domain" description="GOLD" evidence="10">
    <location>
        <begin position="35"/>
        <end position="125"/>
    </location>
</feature>
<keyword evidence="5 8" id="KW-1133">Transmembrane helix</keyword>
<dbReference type="Pfam" id="PF01105">
    <property type="entry name" value="EMP24_GP25L"/>
    <property type="match status" value="1"/>
</dbReference>
<evidence type="ECO:0000256" key="5">
    <source>
        <dbReference type="ARBA" id="ARBA00022989"/>
    </source>
</evidence>
<sequence length="210" mass="23919">MAQVFTFLKLLVLFLPFSLALKFDLAAHTGHNRYERCIRNFVAKDTLVLVTAIVGGTKGDGQQVNMHIRDAVGNEYGKPKDLAGETRMAFTSHADAAFDVCFENQLVGHQAVMNPHRHIELDVDIGADARDWSAIQAQEKLKPVETELRRIEEMVAEIVNEMDYLRTREQKLRDTNESTNERVKWFAFGTMGMLVGLGAWQVIYLRAYFR</sequence>